<keyword evidence="4" id="KW-1185">Reference proteome</keyword>
<feature type="transmembrane region" description="Helical" evidence="1">
    <location>
        <begin position="253"/>
        <end position="273"/>
    </location>
</feature>
<feature type="transmembrane region" description="Helical" evidence="1">
    <location>
        <begin position="356"/>
        <end position="379"/>
    </location>
</feature>
<keyword evidence="1" id="KW-0812">Transmembrane</keyword>
<proteinExistence type="predicted"/>
<evidence type="ECO:0000256" key="1">
    <source>
        <dbReference type="SAM" id="Phobius"/>
    </source>
</evidence>
<evidence type="ECO:0000313" key="4">
    <source>
        <dbReference type="Proteomes" id="UP001210925"/>
    </source>
</evidence>
<gene>
    <name evidence="3" type="ORF">HK103_001222</name>
</gene>
<dbReference type="EMBL" id="JADGKB010000013">
    <property type="protein sequence ID" value="KAJ3260146.1"/>
    <property type="molecule type" value="Genomic_DNA"/>
</dbReference>
<keyword evidence="1" id="KW-0472">Membrane</keyword>
<dbReference type="Proteomes" id="UP001210925">
    <property type="component" value="Unassembled WGS sequence"/>
</dbReference>
<name>A0AAD5UJW8_9FUNG</name>
<feature type="chain" id="PRO_5042121562" evidence="2">
    <location>
        <begin position="18"/>
        <end position="565"/>
    </location>
</feature>
<reference evidence="3" key="1">
    <citation type="submission" date="2020-05" db="EMBL/GenBank/DDBJ databases">
        <title>Phylogenomic resolution of chytrid fungi.</title>
        <authorList>
            <person name="Stajich J.E."/>
            <person name="Amses K."/>
            <person name="Simmons R."/>
            <person name="Seto K."/>
            <person name="Myers J."/>
            <person name="Bonds A."/>
            <person name="Quandt C.A."/>
            <person name="Barry K."/>
            <person name="Liu P."/>
            <person name="Grigoriev I."/>
            <person name="Longcore J.E."/>
            <person name="James T.Y."/>
        </authorList>
    </citation>
    <scope>NUCLEOTIDE SEQUENCE</scope>
    <source>
        <strain evidence="3">PLAUS21</strain>
    </source>
</reference>
<evidence type="ECO:0000313" key="3">
    <source>
        <dbReference type="EMBL" id="KAJ3260146.1"/>
    </source>
</evidence>
<comment type="caution">
    <text evidence="3">The sequence shown here is derived from an EMBL/GenBank/DDBJ whole genome shotgun (WGS) entry which is preliminary data.</text>
</comment>
<sequence length="565" mass="61733">MLILLLSGQIASKLALTAEWTNLTACNGPPNAMYSFDIQSPDSQAAPPGEVWPNGYSLQAVERTLSSGCLGVTVKVPFAGACCASFINSNSRIASALTVSVQDTVKSAVPAMAKGEKYCLLQSNGNNTVFGFESVWYLADGSCSPTDNISCSPAGVLSVYSDPNCQGVPKSFQLSSNQSTLSFKDVLNVQGSLVILSSGQTSIGWVASVPLGMLTPNFANPIVPTVLILIAIVFVGMLYGTRFLYMEYMEKRTGYMLGLLISQIAWTISIVTLTMDKFPAFGGALFTGITFVIVDIASLVSVITVSSFLLQFLGYEKRTKYTIYAIIIVVNLIMGSSKYLFFIANFPDKVRWDRIALAWIFGFAFYDCYPPIYVSLTLLKINSDSLSKRCRKLAKYDPLFFTGMFAHIANVLIYICLTIAREYTAVFQSDRLWVEFGNLSTLILGIHASLNIYLIVRLRIFVKKRSIFSSSDDYRLSGYASAAYTSRISTSYQKNSIMLSTLPQSKGGSRPSHLDSSYLAPSPTTASMTPKSKVFGSASYFDNIPLSAKTANGNYANNHVNIWEN</sequence>
<accession>A0AAD5UJW8</accession>
<evidence type="ECO:0000256" key="2">
    <source>
        <dbReference type="SAM" id="SignalP"/>
    </source>
</evidence>
<feature type="transmembrane region" description="Helical" evidence="1">
    <location>
        <begin position="322"/>
        <end position="344"/>
    </location>
</feature>
<feature type="signal peptide" evidence="2">
    <location>
        <begin position="1"/>
        <end position="17"/>
    </location>
</feature>
<feature type="transmembrane region" description="Helical" evidence="1">
    <location>
        <begin position="285"/>
        <end position="310"/>
    </location>
</feature>
<feature type="transmembrane region" description="Helical" evidence="1">
    <location>
        <begin position="222"/>
        <end position="241"/>
    </location>
</feature>
<protein>
    <submittedName>
        <fullName evidence="3">Uncharacterized protein</fullName>
    </submittedName>
</protein>
<feature type="transmembrane region" description="Helical" evidence="1">
    <location>
        <begin position="432"/>
        <end position="456"/>
    </location>
</feature>
<feature type="transmembrane region" description="Helical" evidence="1">
    <location>
        <begin position="399"/>
        <end position="420"/>
    </location>
</feature>
<organism evidence="3 4">
    <name type="scientific">Boothiomyces macroporosus</name>
    <dbReference type="NCBI Taxonomy" id="261099"/>
    <lineage>
        <taxon>Eukaryota</taxon>
        <taxon>Fungi</taxon>
        <taxon>Fungi incertae sedis</taxon>
        <taxon>Chytridiomycota</taxon>
        <taxon>Chytridiomycota incertae sedis</taxon>
        <taxon>Chytridiomycetes</taxon>
        <taxon>Rhizophydiales</taxon>
        <taxon>Terramycetaceae</taxon>
        <taxon>Boothiomyces</taxon>
    </lineage>
</organism>
<dbReference type="AlphaFoldDB" id="A0AAD5UJW8"/>
<keyword evidence="2" id="KW-0732">Signal</keyword>
<keyword evidence="1" id="KW-1133">Transmembrane helix</keyword>